<sequence length="131" mass="13962">MPYQWWEIRGWQRNCGVVVVPAHIVAMGRQASQKNAALGRSEGRLGVALHGVPEAKGCADFGQLVCVAWHHCGDGINNLLGVRETGLEAPPGHEGDLLPVCGVESEAAWALQGRCKRIGRPGGANVNDYIA</sequence>
<dbReference type="EMBL" id="CDMY01000610">
    <property type="protein sequence ID" value="CEM26014.1"/>
    <property type="molecule type" value="Genomic_DNA"/>
</dbReference>
<reference evidence="1 2" key="1">
    <citation type="submission" date="2014-11" db="EMBL/GenBank/DDBJ databases">
        <authorList>
            <person name="Zhu J."/>
            <person name="Qi W."/>
            <person name="Song R."/>
        </authorList>
    </citation>
    <scope>NUCLEOTIDE SEQUENCE [LARGE SCALE GENOMIC DNA]</scope>
</reference>
<dbReference type="InParanoid" id="A0A0G4GAL2"/>
<organism evidence="1 2">
    <name type="scientific">Vitrella brassicaformis (strain CCMP3155)</name>
    <dbReference type="NCBI Taxonomy" id="1169540"/>
    <lineage>
        <taxon>Eukaryota</taxon>
        <taxon>Sar</taxon>
        <taxon>Alveolata</taxon>
        <taxon>Colpodellida</taxon>
        <taxon>Vitrellaceae</taxon>
        <taxon>Vitrella</taxon>
    </lineage>
</organism>
<accession>A0A0G4GAL2</accession>
<protein>
    <submittedName>
        <fullName evidence="1">Uncharacterized protein</fullName>
    </submittedName>
</protein>
<evidence type="ECO:0000313" key="1">
    <source>
        <dbReference type="EMBL" id="CEM26014.1"/>
    </source>
</evidence>
<name>A0A0G4GAL2_VITBC</name>
<keyword evidence="2" id="KW-1185">Reference proteome</keyword>
<dbReference type="VEuPathDB" id="CryptoDB:Vbra_22721"/>
<dbReference type="AlphaFoldDB" id="A0A0G4GAL2"/>
<proteinExistence type="predicted"/>
<evidence type="ECO:0000313" key="2">
    <source>
        <dbReference type="Proteomes" id="UP000041254"/>
    </source>
</evidence>
<dbReference type="Proteomes" id="UP000041254">
    <property type="component" value="Unassembled WGS sequence"/>
</dbReference>
<gene>
    <name evidence="1" type="ORF">Vbra_22721</name>
</gene>